<dbReference type="Gene3D" id="3.30.750.24">
    <property type="entry name" value="STAS domain"/>
    <property type="match status" value="1"/>
</dbReference>
<protein>
    <submittedName>
        <fullName evidence="3">STAS domain-containing protein</fullName>
    </submittedName>
</protein>
<dbReference type="Pfam" id="PF01740">
    <property type="entry name" value="STAS"/>
    <property type="match status" value="1"/>
</dbReference>
<dbReference type="PROSITE" id="PS50801">
    <property type="entry name" value="STAS"/>
    <property type="match status" value="1"/>
</dbReference>
<dbReference type="CDD" id="cd07043">
    <property type="entry name" value="STAS_anti-anti-sigma_factors"/>
    <property type="match status" value="1"/>
</dbReference>
<dbReference type="InterPro" id="IPR002645">
    <property type="entry name" value="STAS_dom"/>
</dbReference>
<evidence type="ECO:0000313" key="3">
    <source>
        <dbReference type="EMBL" id="MFC5996366.1"/>
    </source>
</evidence>
<reference evidence="4" key="1">
    <citation type="journal article" date="2019" name="Int. J. Syst. Evol. Microbiol.">
        <title>The Global Catalogue of Microorganisms (GCM) 10K type strain sequencing project: providing services to taxonomists for standard genome sequencing and annotation.</title>
        <authorList>
            <consortium name="The Broad Institute Genomics Platform"/>
            <consortium name="The Broad Institute Genome Sequencing Center for Infectious Disease"/>
            <person name="Wu L."/>
            <person name="Ma J."/>
        </authorList>
    </citation>
    <scope>NUCLEOTIDE SEQUENCE [LARGE SCALE GENOMIC DNA]</scope>
    <source>
        <strain evidence="4">CCM 8391</strain>
    </source>
</reference>
<sequence length="137" mass="14424">MGMLDHERHPTGSTGKLTISSVQPDRDHALLTVVGMLDHEAVAELCRRTAGLLVAGARYLVVDLSQAHGAHAELLGMLAGVSRRLVARRGWLKLVGAGPAVMEELDEASLSDLFTLYRAVTGGDAAGAASVMRHCVA</sequence>
<accession>A0ABW1J7G7</accession>
<evidence type="ECO:0000259" key="2">
    <source>
        <dbReference type="PROSITE" id="PS50801"/>
    </source>
</evidence>
<gene>
    <name evidence="3" type="ORF">ACFQE5_19360</name>
</gene>
<feature type="compositionally biased region" description="Polar residues" evidence="1">
    <location>
        <begin position="11"/>
        <end position="20"/>
    </location>
</feature>
<proteinExistence type="predicted"/>
<feature type="region of interest" description="Disordered" evidence="1">
    <location>
        <begin position="1"/>
        <end position="20"/>
    </location>
</feature>
<dbReference type="Proteomes" id="UP001596302">
    <property type="component" value="Unassembled WGS sequence"/>
</dbReference>
<organism evidence="3 4">
    <name type="scientific">Pseudonocardia hispaniensis</name>
    <dbReference type="NCBI Taxonomy" id="904933"/>
    <lineage>
        <taxon>Bacteria</taxon>
        <taxon>Bacillati</taxon>
        <taxon>Actinomycetota</taxon>
        <taxon>Actinomycetes</taxon>
        <taxon>Pseudonocardiales</taxon>
        <taxon>Pseudonocardiaceae</taxon>
        <taxon>Pseudonocardia</taxon>
    </lineage>
</organism>
<dbReference type="InterPro" id="IPR036513">
    <property type="entry name" value="STAS_dom_sf"/>
</dbReference>
<evidence type="ECO:0000256" key="1">
    <source>
        <dbReference type="SAM" id="MobiDB-lite"/>
    </source>
</evidence>
<dbReference type="EMBL" id="JBHSQW010000039">
    <property type="protein sequence ID" value="MFC5996366.1"/>
    <property type="molecule type" value="Genomic_DNA"/>
</dbReference>
<keyword evidence="4" id="KW-1185">Reference proteome</keyword>
<comment type="caution">
    <text evidence="3">The sequence shown here is derived from an EMBL/GenBank/DDBJ whole genome shotgun (WGS) entry which is preliminary data.</text>
</comment>
<feature type="compositionally biased region" description="Basic and acidic residues" evidence="1">
    <location>
        <begin position="1"/>
        <end position="10"/>
    </location>
</feature>
<evidence type="ECO:0000313" key="4">
    <source>
        <dbReference type="Proteomes" id="UP001596302"/>
    </source>
</evidence>
<dbReference type="SUPFAM" id="SSF52091">
    <property type="entry name" value="SpoIIaa-like"/>
    <property type="match status" value="1"/>
</dbReference>
<feature type="domain" description="STAS" evidence="2">
    <location>
        <begin position="18"/>
        <end position="130"/>
    </location>
</feature>
<dbReference type="RefSeq" id="WP_379586984.1">
    <property type="nucleotide sequence ID" value="NZ_JBHSQW010000039.1"/>
</dbReference>
<name>A0ABW1J7G7_9PSEU</name>